<evidence type="ECO:0000313" key="14">
    <source>
        <dbReference type="EMBL" id="KJE89860.1"/>
    </source>
</evidence>
<evidence type="ECO:0000256" key="7">
    <source>
        <dbReference type="ARBA" id="ARBA00022692"/>
    </source>
</evidence>
<evidence type="ECO:0000256" key="1">
    <source>
        <dbReference type="ARBA" id="ARBA00003195"/>
    </source>
</evidence>
<keyword evidence="7 13" id="KW-0812">Transmembrane</keyword>
<evidence type="ECO:0000256" key="5">
    <source>
        <dbReference type="ARBA" id="ARBA00022448"/>
    </source>
</evidence>
<protein>
    <recommendedName>
        <fullName evidence="4">NADH dehydrogenase [ubiquinone] 1 alpha subcomplex subunit 1</fullName>
    </recommendedName>
</protein>
<dbReference type="InParanoid" id="A0A0D2WIV8"/>
<proteinExistence type="inferred from homology"/>
<sequence>MTWQESIPGLLIVVGMFTATHVGLKAANWLEGKPTRFHMDKFDKEMAERDERITGRQWRQQAQ</sequence>
<dbReference type="Proteomes" id="UP000008743">
    <property type="component" value="Unassembled WGS sequence"/>
</dbReference>
<comment type="subcellular location">
    <subcellularLocation>
        <location evidence="2">Mitochondrion inner membrane</location>
        <topology evidence="2">Single-pass membrane protein</topology>
        <orientation evidence="2">Matrix side</orientation>
    </subcellularLocation>
</comment>
<comment type="similarity">
    <text evidence="3">Belongs to the complex I NDUFA1 subunit family.</text>
</comment>
<evidence type="ECO:0000256" key="8">
    <source>
        <dbReference type="ARBA" id="ARBA00022792"/>
    </source>
</evidence>
<organism evidence="14 15">
    <name type="scientific">Capsaspora owczarzaki (strain ATCC 30864)</name>
    <dbReference type="NCBI Taxonomy" id="595528"/>
    <lineage>
        <taxon>Eukaryota</taxon>
        <taxon>Filasterea</taxon>
        <taxon>Capsaspora</taxon>
    </lineage>
</organism>
<dbReference type="EMBL" id="KE346361">
    <property type="protein sequence ID" value="KJE89860.1"/>
    <property type="molecule type" value="Genomic_DNA"/>
</dbReference>
<dbReference type="OrthoDB" id="1920692at2759"/>
<evidence type="ECO:0000256" key="12">
    <source>
        <dbReference type="ARBA" id="ARBA00023136"/>
    </source>
</evidence>
<evidence type="ECO:0000256" key="10">
    <source>
        <dbReference type="ARBA" id="ARBA00022989"/>
    </source>
</evidence>
<evidence type="ECO:0000256" key="9">
    <source>
        <dbReference type="ARBA" id="ARBA00022982"/>
    </source>
</evidence>
<evidence type="ECO:0000256" key="11">
    <source>
        <dbReference type="ARBA" id="ARBA00023128"/>
    </source>
</evidence>
<keyword evidence="12 13" id="KW-0472">Membrane</keyword>
<dbReference type="AlphaFoldDB" id="A0A0D2WIV8"/>
<comment type="function">
    <text evidence="1">Accessory subunit of the mitochondrial membrane respiratory chain NADH dehydrogenase (Complex I), that is believed not to be involved in catalysis. Complex I functions in the transfer of electrons from NADH to the respiratory chain. The immediate electron acceptor for the enzyme is believed to be ubiquinone.</text>
</comment>
<evidence type="ECO:0000256" key="3">
    <source>
        <dbReference type="ARBA" id="ARBA00009960"/>
    </source>
</evidence>
<accession>A0A0D2WIV8</accession>
<dbReference type="PANTHER" id="PTHR17098:SF2">
    <property type="entry name" value="NADH DEHYDROGENASE [UBIQUINONE] 1 ALPHA SUBCOMPLEX SUBUNIT 1"/>
    <property type="match status" value="1"/>
</dbReference>
<keyword evidence="11" id="KW-0496">Mitochondrion</keyword>
<dbReference type="GO" id="GO:0005743">
    <property type="term" value="C:mitochondrial inner membrane"/>
    <property type="evidence" value="ECO:0007669"/>
    <property type="project" value="UniProtKB-SubCell"/>
</dbReference>
<keyword evidence="8" id="KW-0999">Mitochondrion inner membrane</keyword>
<evidence type="ECO:0000256" key="13">
    <source>
        <dbReference type="SAM" id="Phobius"/>
    </source>
</evidence>
<keyword evidence="10 13" id="KW-1133">Transmembrane helix</keyword>
<evidence type="ECO:0000256" key="6">
    <source>
        <dbReference type="ARBA" id="ARBA00022660"/>
    </source>
</evidence>
<gene>
    <name evidence="14" type="ORF">CAOG_009398</name>
</gene>
<dbReference type="PhylomeDB" id="A0A0D2WIV8"/>
<dbReference type="Pfam" id="PF15879">
    <property type="entry name" value="MWFE"/>
    <property type="match status" value="1"/>
</dbReference>
<dbReference type="PANTHER" id="PTHR17098">
    <property type="entry name" value="NADH-UBIQUINONE OXIDOREDUCTASE MWFE SUBUNIT"/>
    <property type="match status" value="1"/>
</dbReference>
<evidence type="ECO:0000256" key="2">
    <source>
        <dbReference type="ARBA" id="ARBA00004298"/>
    </source>
</evidence>
<keyword evidence="5" id="KW-0813">Transport</keyword>
<name>A0A0D2WIV8_CAPO3</name>
<evidence type="ECO:0000256" key="4">
    <source>
        <dbReference type="ARBA" id="ARBA00016392"/>
    </source>
</evidence>
<dbReference type="InterPro" id="IPR017384">
    <property type="entry name" value="NADH_Ub_cplx-1_asu_su-1"/>
</dbReference>
<reference evidence="15" key="1">
    <citation type="submission" date="2011-02" db="EMBL/GenBank/DDBJ databases">
        <title>The Genome Sequence of Capsaspora owczarzaki ATCC 30864.</title>
        <authorList>
            <person name="Russ C."/>
            <person name="Cuomo C."/>
            <person name="Burger G."/>
            <person name="Gray M.W."/>
            <person name="Holland P.W.H."/>
            <person name="King N."/>
            <person name="Lang F.B.F."/>
            <person name="Roger A.J."/>
            <person name="Ruiz-Trillo I."/>
            <person name="Young S.K."/>
            <person name="Zeng Q."/>
            <person name="Gargeya S."/>
            <person name="Alvarado L."/>
            <person name="Berlin A."/>
            <person name="Chapman S.B."/>
            <person name="Chen Z."/>
            <person name="Freedman E."/>
            <person name="Gellesch M."/>
            <person name="Goldberg J."/>
            <person name="Griggs A."/>
            <person name="Gujja S."/>
            <person name="Heilman E."/>
            <person name="Heiman D."/>
            <person name="Howarth C."/>
            <person name="Mehta T."/>
            <person name="Neiman D."/>
            <person name="Pearson M."/>
            <person name="Roberts A."/>
            <person name="Saif S."/>
            <person name="Shea T."/>
            <person name="Shenoy N."/>
            <person name="Sisk P."/>
            <person name="Stolte C."/>
            <person name="Sykes S."/>
            <person name="White J."/>
            <person name="Yandava C."/>
            <person name="Haas B."/>
            <person name="Nusbaum C."/>
            <person name="Birren B."/>
        </authorList>
    </citation>
    <scope>NUCLEOTIDE SEQUENCE</scope>
    <source>
        <strain evidence="15">ATCC 30864</strain>
    </source>
</reference>
<keyword evidence="6" id="KW-0679">Respiratory chain</keyword>
<evidence type="ECO:0000313" key="15">
    <source>
        <dbReference type="Proteomes" id="UP000008743"/>
    </source>
</evidence>
<feature type="transmembrane region" description="Helical" evidence="13">
    <location>
        <begin position="6"/>
        <end position="24"/>
    </location>
</feature>
<keyword evidence="15" id="KW-1185">Reference proteome</keyword>
<keyword evidence="9" id="KW-0249">Electron transport</keyword>